<dbReference type="SUPFAM" id="SSF159501">
    <property type="entry name" value="EreA/ChaN-like"/>
    <property type="match status" value="1"/>
</dbReference>
<keyword evidence="1" id="KW-0812">Transmembrane</keyword>
<accession>A0A9X2L7N8</accession>
<name>A0A9X2L7N8_9PROT</name>
<gene>
    <name evidence="2" type="ORF">NOG11_04070</name>
</gene>
<reference evidence="2" key="1">
    <citation type="submission" date="2022-07" db="EMBL/GenBank/DDBJ databases">
        <title>Parvularcula maris sp. nov., an algicidal bacterium isolated from seawater.</title>
        <authorList>
            <person name="Li F."/>
        </authorList>
    </citation>
    <scope>NUCLEOTIDE SEQUENCE</scope>
    <source>
        <strain evidence="2">BGMRC 0090</strain>
    </source>
</reference>
<dbReference type="Proteomes" id="UP001142610">
    <property type="component" value="Unassembled WGS sequence"/>
</dbReference>
<sequence>MRWVVRIVGGLAAFVLLVVVLIAALPWYDVATEKATSGPFRAYLEAHETVLDPDAADLGLVLAENDYEARYIILSEMHGYALPQRFDAGLMQHLQERGPARWYLAEMTPREAIAANHYLDTGDDTYLRAVFDRFAAMEAQWGNREFFEKFERFRAMQQAWPEDRSFRLIGIDKARPDEDALPMPNRGDGPAADLGSFRSADAINRSLMDLTHAEDAGRYAVMKANMRALAAMPGFEEARFAGLWGLFHGSETPINGVTPLSMWLQDDAEPYAGEVLTISTLCFGQCFNMMPASALPSQLQGPEGQAYVWLPMEVENPYAQRVRGAGEIMATLGEERAALYPIGLVGSPYQEGRRLTGTSGYLTYVFRWEAAGSGADAMDYLLAYRGSPGLTPWQGEAYDITGDAGSAPIIFGSDRHR</sequence>
<evidence type="ECO:0000256" key="1">
    <source>
        <dbReference type="SAM" id="Phobius"/>
    </source>
</evidence>
<keyword evidence="1" id="KW-1133">Transmembrane helix</keyword>
<proteinExistence type="predicted"/>
<feature type="transmembrane region" description="Helical" evidence="1">
    <location>
        <begin position="7"/>
        <end position="28"/>
    </location>
</feature>
<dbReference type="RefSeq" id="WP_256618405.1">
    <property type="nucleotide sequence ID" value="NZ_JANIBC010000002.1"/>
</dbReference>
<comment type="caution">
    <text evidence="2">The sequence shown here is derived from an EMBL/GenBank/DDBJ whole genome shotgun (WGS) entry which is preliminary data.</text>
</comment>
<evidence type="ECO:0000313" key="3">
    <source>
        <dbReference type="Proteomes" id="UP001142610"/>
    </source>
</evidence>
<evidence type="ECO:0000313" key="2">
    <source>
        <dbReference type="EMBL" id="MCQ8184557.1"/>
    </source>
</evidence>
<dbReference type="AlphaFoldDB" id="A0A9X2L7N8"/>
<organism evidence="2 3">
    <name type="scientific">Parvularcula maris</name>
    <dbReference type="NCBI Taxonomy" id="2965077"/>
    <lineage>
        <taxon>Bacteria</taxon>
        <taxon>Pseudomonadati</taxon>
        <taxon>Pseudomonadota</taxon>
        <taxon>Alphaproteobacteria</taxon>
        <taxon>Parvularculales</taxon>
        <taxon>Parvularculaceae</taxon>
        <taxon>Parvularcula</taxon>
    </lineage>
</organism>
<dbReference type="EMBL" id="JANIBC010000002">
    <property type="protein sequence ID" value="MCQ8184557.1"/>
    <property type="molecule type" value="Genomic_DNA"/>
</dbReference>
<protein>
    <submittedName>
        <fullName evidence="2">Uncharacterized protein</fullName>
    </submittedName>
</protein>
<keyword evidence="1" id="KW-0472">Membrane</keyword>
<keyword evidence="3" id="KW-1185">Reference proteome</keyword>